<dbReference type="Proteomes" id="UP000092403">
    <property type="component" value="Unassembled WGS sequence"/>
</dbReference>
<feature type="domain" description="HD" evidence="1">
    <location>
        <begin position="193"/>
        <end position="365"/>
    </location>
</feature>
<dbReference type="Pfam" id="PF13023">
    <property type="entry name" value="HD_3"/>
    <property type="match status" value="1"/>
</dbReference>
<evidence type="ECO:0000313" key="3">
    <source>
        <dbReference type="EMBL" id="KYC48010.1"/>
    </source>
</evidence>
<dbReference type="EMBL" id="LNGF01000012">
    <property type="protein sequence ID" value="KYC48010.1"/>
    <property type="molecule type" value="Genomic_DNA"/>
</dbReference>
<dbReference type="EMBL" id="LNGE01000011">
    <property type="protein sequence ID" value="KYC45757.1"/>
    <property type="molecule type" value="Genomic_DNA"/>
</dbReference>
<evidence type="ECO:0000313" key="6">
    <source>
        <dbReference type="Proteomes" id="UP000092401"/>
    </source>
</evidence>
<dbReference type="Proteomes" id="UP000092401">
    <property type="component" value="Unassembled WGS sequence"/>
</dbReference>
<proteinExistence type="predicted"/>
<dbReference type="PATRIC" id="fig|1706436.3.peg.568"/>
<evidence type="ECO:0000313" key="5">
    <source>
        <dbReference type="Proteomes" id="UP000091929"/>
    </source>
</evidence>
<dbReference type="SUPFAM" id="SSF109604">
    <property type="entry name" value="HD-domain/PDEase-like"/>
    <property type="match status" value="2"/>
</dbReference>
<evidence type="ECO:0000313" key="4">
    <source>
        <dbReference type="EMBL" id="KYC50700.1"/>
    </source>
</evidence>
<comment type="caution">
    <text evidence="2">The sequence shown here is derived from an EMBL/GenBank/DDBJ whole genome shotgun (WGS) entry which is preliminary data.</text>
</comment>
<dbReference type="PATRIC" id="fig|1706437.3.peg.685"/>
<accession>A0A150ISS4</accession>
<dbReference type="PATRIC" id="fig|1706438.3.peg.614"/>
<name>A0A150ILE5_9EURY</name>
<dbReference type="AlphaFoldDB" id="A0A150ILE5"/>
<evidence type="ECO:0000259" key="1">
    <source>
        <dbReference type="Pfam" id="PF13023"/>
    </source>
</evidence>
<organism evidence="2 6">
    <name type="scientific">Candidatus Methanofastidiosum methylothiophilum</name>
    <dbReference type="NCBI Taxonomy" id="1705564"/>
    <lineage>
        <taxon>Archaea</taxon>
        <taxon>Methanobacteriati</taxon>
        <taxon>Methanobacteriota</taxon>
        <taxon>Stenosarchaea group</taxon>
        <taxon>Candidatus Methanofastidiosia</taxon>
        <taxon>Candidatus Methanofastidiosales</taxon>
        <taxon>Candidatus Methanofastidiosaceae</taxon>
        <taxon>Candidatus Methanofastidiosum</taxon>
    </lineage>
</organism>
<sequence>MIRKSLLLRIFDSAYMQRWNDKIRPLELVELDKQGHKMIIAYVLGKYEEKKSDFSWINIIEGGIFELLQRIVITDLKPTILYEFKKDEEKYRKLNQWVFKELEPVISPLGQDFSDRFRTYFNYSDDTLNKRILSGAHFYATRWEFDIIKQLNMHDFEMISIERDLQQKQNRYYDLEGIKAGAYTKFGRFIGFAGQLRFQARWAHVHRVPKTSVLGHMMFVAILSYLFSLEIGACEKRRINNFFTGLFHDLPEVLTKDIHSPLKRSVEGLEELIKDHEKEQMEEKIYPLIPKDWHEEIRMYTENEFQNIINVKGKYEIIPGDISSKYNFDKYSPRDGKLVKAIDKISAFIEAYEAIKNGSASPELHKARWSLKFESEKNPINSGINFGEIYADFD</sequence>
<reference evidence="5 6" key="1">
    <citation type="journal article" date="2016" name="ISME J.">
        <title>Chasing the elusive Euryarchaeota class WSA2: genomes reveal a uniquely fastidious methyl-reducing methanogen.</title>
        <authorList>
            <person name="Nobu M.K."/>
            <person name="Narihiro T."/>
            <person name="Kuroda K."/>
            <person name="Mei R."/>
            <person name="Liu W.T."/>
        </authorList>
    </citation>
    <scope>NUCLEOTIDE SEQUENCE [LARGE SCALE GENOMIC DNA]</scope>
    <source>
        <strain evidence="2">B03fssc0709_Meth_Bin005</strain>
        <strain evidence="3">B15fssc0709_Meth_Bin003</strain>
        <strain evidence="4">BMIXfssc0709_Meth_Bin006</strain>
    </source>
</reference>
<accession>A0A150ILE5</accession>
<dbReference type="EMBL" id="LNJC01000009">
    <property type="protein sequence ID" value="KYC50700.1"/>
    <property type="molecule type" value="Genomic_DNA"/>
</dbReference>
<gene>
    <name evidence="2" type="ORF">APG10_00561</name>
    <name evidence="3" type="ORF">APG11_00680</name>
    <name evidence="4" type="ORF">APG12_00612</name>
</gene>
<evidence type="ECO:0000313" key="2">
    <source>
        <dbReference type="EMBL" id="KYC45757.1"/>
    </source>
</evidence>
<dbReference type="InterPro" id="IPR006674">
    <property type="entry name" value="HD_domain"/>
</dbReference>
<accession>A0A150J0E5</accession>
<protein>
    <submittedName>
        <fullName evidence="2">5'-nucleotidase</fullName>
    </submittedName>
</protein>
<dbReference type="Proteomes" id="UP000091929">
    <property type="component" value="Unassembled WGS sequence"/>
</dbReference>
<dbReference type="Gene3D" id="1.10.3210.10">
    <property type="entry name" value="Hypothetical protein af1432"/>
    <property type="match status" value="2"/>
</dbReference>